<keyword evidence="3" id="KW-1003">Cell membrane</keyword>
<evidence type="ECO:0000256" key="6">
    <source>
        <dbReference type="ARBA" id="ARBA00023136"/>
    </source>
</evidence>
<organism evidence="9 10">
    <name type="scientific">Alkalibacterium putridalgicola</name>
    <dbReference type="NCBI Taxonomy" id="426703"/>
    <lineage>
        <taxon>Bacteria</taxon>
        <taxon>Bacillati</taxon>
        <taxon>Bacillota</taxon>
        <taxon>Bacilli</taxon>
        <taxon>Lactobacillales</taxon>
        <taxon>Carnobacteriaceae</taxon>
        <taxon>Alkalibacterium</taxon>
    </lineage>
</organism>
<comment type="similarity">
    <text evidence="2">Belongs to the polysaccharide synthase family.</text>
</comment>
<feature type="transmembrane region" description="Helical" evidence="7">
    <location>
        <begin position="113"/>
        <end position="139"/>
    </location>
</feature>
<evidence type="ECO:0000256" key="3">
    <source>
        <dbReference type="ARBA" id="ARBA00022475"/>
    </source>
</evidence>
<dbReference type="OrthoDB" id="9770347at2"/>
<feature type="transmembrane region" description="Helical" evidence="7">
    <location>
        <begin position="327"/>
        <end position="348"/>
    </location>
</feature>
<evidence type="ECO:0000313" key="9">
    <source>
        <dbReference type="EMBL" id="SEL49865.1"/>
    </source>
</evidence>
<evidence type="ECO:0000256" key="5">
    <source>
        <dbReference type="ARBA" id="ARBA00022989"/>
    </source>
</evidence>
<evidence type="ECO:0000313" key="11">
    <source>
        <dbReference type="Proteomes" id="UP000321425"/>
    </source>
</evidence>
<comment type="subcellular location">
    <subcellularLocation>
        <location evidence="1">Cell membrane</location>
        <topology evidence="1">Multi-pass membrane protein</topology>
    </subcellularLocation>
</comment>
<dbReference type="PANTHER" id="PTHR30250:SF10">
    <property type="entry name" value="LIPOPOLYSACCHARIDE BIOSYNTHESIS PROTEIN WZXC"/>
    <property type="match status" value="1"/>
</dbReference>
<evidence type="ECO:0000313" key="8">
    <source>
        <dbReference type="EMBL" id="GEK88386.1"/>
    </source>
</evidence>
<dbReference type="RefSeq" id="WP_091486381.1">
    <property type="nucleotide sequence ID" value="NZ_BJUX01000003.1"/>
</dbReference>
<accession>A0A1H7QQI1</accession>
<keyword evidence="4 7" id="KW-0812">Transmembrane</keyword>
<reference evidence="9 10" key="1">
    <citation type="submission" date="2016-10" db="EMBL/GenBank/DDBJ databases">
        <authorList>
            <person name="de Groot N.N."/>
        </authorList>
    </citation>
    <scope>NUCLEOTIDE SEQUENCE [LARGE SCALE GENOMIC DNA]</scope>
    <source>
        <strain evidence="9 10">DSM 19182</strain>
    </source>
</reference>
<keyword evidence="11" id="KW-1185">Reference proteome</keyword>
<feature type="transmembrane region" description="Helical" evidence="7">
    <location>
        <begin position="46"/>
        <end position="70"/>
    </location>
</feature>
<feature type="transmembrane region" description="Helical" evidence="7">
    <location>
        <begin position="176"/>
        <end position="194"/>
    </location>
</feature>
<dbReference type="STRING" id="426703.SAMN04488100_10284"/>
<proteinExistence type="inferred from homology"/>
<dbReference type="EMBL" id="FOBL01000002">
    <property type="protein sequence ID" value="SEL49865.1"/>
    <property type="molecule type" value="Genomic_DNA"/>
</dbReference>
<feature type="transmembrane region" description="Helical" evidence="7">
    <location>
        <begin position="416"/>
        <end position="437"/>
    </location>
</feature>
<evidence type="ECO:0000256" key="7">
    <source>
        <dbReference type="SAM" id="Phobius"/>
    </source>
</evidence>
<feature type="transmembrane region" description="Helical" evidence="7">
    <location>
        <begin position="151"/>
        <end position="170"/>
    </location>
</feature>
<dbReference type="Pfam" id="PF13440">
    <property type="entry name" value="Polysacc_synt_3"/>
    <property type="match status" value="1"/>
</dbReference>
<feature type="transmembrane region" description="Helical" evidence="7">
    <location>
        <begin position="290"/>
        <end position="307"/>
    </location>
</feature>
<feature type="transmembrane region" description="Helical" evidence="7">
    <location>
        <begin position="384"/>
        <end position="404"/>
    </location>
</feature>
<feature type="transmembrane region" description="Helical" evidence="7">
    <location>
        <begin position="449"/>
        <end position="467"/>
    </location>
</feature>
<keyword evidence="6 7" id="KW-0472">Membrane</keyword>
<dbReference type="Proteomes" id="UP000321425">
    <property type="component" value="Unassembled WGS sequence"/>
</dbReference>
<dbReference type="EMBL" id="BJUX01000003">
    <property type="protein sequence ID" value="GEK88386.1"/>
    <property type="molecule type" value="Genomic_DNA"/>
</dbReference>
<feature type="transmembrane region" description="Helical" evidence="7">
    <location>
        <begin position="21"/>
        <end position="40"/>
    </location>
</feature>
<keyword evidence="5 7" id="KW-1133">Transmembrane helix</keyword>
<evidence type="ECO:0000313" key="10">
    <source>
        <dbReference type="Proteomes" id="UP000198548"/>
    </source>
</evidence>
<dbReference type="AlphaFoldDB" id="A0A1H7QQI1"/>
<evidence type="ECO:0000256" key="1">
    <source>
        <dbReference type="ARBA" id="ARBA00004651"/>
    </source>
</evidence>
<dbReference type="GO" id="GO:0005886">
    <property type="term" value="C:plasma membrane"/>
    <property type="evidence" value="ECO:0007669"/>
    <property type="project" value="UniProtKB-SubCell"/>
</dbReference>
<protein>
    <submittedName>
        <fullName evidence="8">Lipopolysaccharide biosynthesis protein</fullName>
    </submittedName>
    <submittedName>
        <fullName evidence="9">Polysaccharide transporter, PST family</fullName>
    </submittedName>
</protein>
<dbReference type="CDD" id="cd13127">
    <property type="entry name" value="MATE_tuaB_like"/>
    <property type="match status" value="1"/>
</dbReference>
<evidence type="ECO:0000256" key="4">
    <source>
        <dbReference type="ARBA" id="ARBA00022692"/>
    </source>
</evidence>
<sequence length="479" mass="54415">MKINNQTTSIKEATIINFLGKYTHVIIQIIYGAILSRILGPEDFGIVAVVTVFTSLFTLIANMGIGPAIIQNTDINDNDINSLFSVTIYIGLIMSLFFAFFSGPISIFYSNTVYIPIGILLSFSLFFNTLNIVPNAVLLKNHKFRTVNLRLVIVSISSAILTIALALVGFKYYALVLHSILVSLFTFIWNMVTVKPKFTRSDNRKSFDKIRDFSSYQFAFSIINYLSRNMDNLLIGRFLGNEALGFYDKSYRLMLYPVQNLTHVITPVLHPILSLHQDDKEYIFVRYIRVVKLLSLIAVFVTAYSFFSSEEIIILLYGNQWYESIGSFRILALSIWAQMVTSSTGAIFQSIGDTKLLFRTGSYSAVLIVSSIFLGVFIGDINTVAITVTIAYNLNFFMSFYMLVVKGFGKRSFTNFIQLFIPDIFVFFLVFFSLFLTNKLEFDNLLLSAIIKLLFGVISYITAIVITKQHKYLLPFFKK</sequence>
<dbReference type="Proteomes" id="UP000198548">
    <property type="component" value="Unassembled WGS sequence"/>
</dbReference>
<gene>
    <name evidence="8" type="ORF">APU01nite_04250</name>
    <name evidence="9" type="ORF">SAMN04488100_10284</name>
</gene>
<reference evidence="8 11" key="2">
    <citation type="submission" date="2019-07" db="EMBL/GenBank/DDBJ databases">
        <title>Whole genome shotgun sequence of Alkalibacterium putridalgicola NBRC 103243.</title>
        <authorList>
            <person name="Hosoyama A."/>
            <person name="Uohara A."/>
            <person name="Ohji S."/>
            <person name="Ichikawa N."/>
        </authorList>
    </citation>
    <scope>NUCLEOTIDE SEQUENCE [LARGE SCALE GENOMIC DNA]</scope>
    <source>
        <strain evidence="8 11">NBRC 103243</strain>
    </source>
</reference>
<feature type="transmembrane region" description="Helical" evidence="7">
    <location>
        <begin position="82"/>
        <end position="101"/>
    </location>
</feature>
<name>A0A1H7QQI1_9LACT</name>
<dbReference type="PANTHER" id="PTHR30250">
    <property type="entry name" value="PST FAMILY PREDICTED COLANIC ACID TRANSPORTER"/>
    <property type="match status" value="1"/>
</dbReference>
<feature type="transmembrane region" description="Helical" evidence="7">
    <location>
        <begin position="360"/>
        <end position="378"/>
    </location>
</feature>
<dbReference type="InterPro" id="IPR050833">
    <property type="entry name" value="Poly_Biosynth_Transport"/>
</dbReference>
<evidence type="ECO:0000256" key="2">
    <source>
        <dbReference type="ARBA" id="ARBA00007430"/>
    </source>
</evidence>